<keyword evidence="4" id="KW-0677">Repeat</keyword>
<dbReference type="Gene3D" id="3.30.200.20">
    <property type="entry name" value="Phosphorylase Kinase, domain 1"/>
    <property type="match status" value="1"/>
</dbReference>
<dbReference type="InterPro" id="IPR000719">
    <property type="entry name" value="Prot_kinase_dom"/>
</dbReference>
<name>A0A7J7CDQ6_TRIWF</name>
<dbReference type="InterPro" id="IPR011009">
    <property type="entry name" value="Kinase-like_dom_sf"/>
</dbReference>
<dbReference type="Pfam" id="PF00560">
    <property type="entry name" value="LRR_1"/>
    <property type="match status" value="1"/>
</dbReference>
<dbReference type="Pfam" id="PF13456">
    <property type="entry name" value="RVT_3"/>
    <property type="match status" value="1"/>
</dbReference>
<dbReference type="FunFam" id="3.80.10.10:FF:000379">
    <property type="entry name" value="Protein NSP-INTERACTING KINASE 2"/>
    <property type="match status" value="1"/>
</dbReference>
<dbReference type="Gene3D" id="3.80.10.10">
    <property type="entry name" value="Ribonuclease Inhibitor"/>
    <property type="match status" value="2"/>
</dbReference>
<dbReference type="GO" id="GO:0016020">
    <property type="term" value="C:membrane"/>
    <property type="evidence" value="ECO:0007669"/>
    <property type="project" value="UniProtKB-SubCell"/>
</dbReference>
<evidence type="ECO:0000256" key="3">
    <source>
        <dbReference type="ARBA" id="ARBA00022692"/>
    </source>
</evidence>
<dbReference type="FunFam" id="3.30.200.20:FF:000371">
    <property type="entry name" value="Protein NSP-INTERACTING KINASE 2"/>
    <property type="match status" value="1"/>
</dbReference>
<dbReference type="FunCoup" id="A0A7J7CDQ6">
    <property type="interactions" value="1238"/>
</dbReference>
<dbReference type="InterPro" id="IPR032675">
    <property type="entry name" value="LRR_dom_sf"/>
</dbReference>
<comment type="subcellular location">
    <subcellularLocation>
        <location evidence="1">Membrane</location>
    </subcellularLocation>
</comment>
<evidence type="ECO:0000256" key="6">
    <source>
        <dbReference type="ARBA" id="ARBA00023136"/>
    </source>
</evidence>
<proteinExistence type="predicted"/>
<dbReference type="Pfam" id="PF13855">
    <property type="entry name" value="LRR_8"/>
    <property type="match status" value="1"/>
</dbReference>
<protein>
    <submittedName>
        <fullName evidence="9">LRR receptor-like serine/threonine-protein kinase GSO2</fullName>
    </submittedName>
</protein>
<dbReference type="GO" id="GO:0005524">
    <property type="term" value="F:ATP binding"/>
    <property type="evidence" value="ECO:0007669"/>
    <property type="project" value="InterPro"/>
</dbReference>
<evidence type="ECO:0000313" key="9">
    <source>
        <dbReference type="EMBL" id="KAF5732301.1"/>
    </source>
</evidence>
<dbReference type="PANTHER" id="PTHR48007">
    <property type="entry name" value="LEUCINE-RICH REPEAT RECEPTOR-LIKE PROTEIN KINASE PXC1"/>
    <property type="match status" value="1"/>
</dbReference>
<dbReference type="Gene3D" id="1.10.510.10">
    <property type="entry name" value="Transferase(Phosphotransferase) domain 1"/>
    <property type="match status" value="1"/>
</dbReference>
<evidence type="ECO:0000256" key="4">
    <source>
        <dbReference type="ARBA" id="ARBA00022737"/>
    </source>
</evidence>
<sequence length="766" mass="84177">MDMKAALDPEDLLLSSWTINGNPCDGSFEGVACDEKGQVANISLQGKGLSGKVSPAIAGFKHLTGLYLHYNSLYGELPREIANLTELTDLYLNVNNLYGEIPPEIGNMASLQVLQLCYNRFTGTIPTQLGSLKKLSVLALQSNHLTGAIPARLGDLGMLMRLDLSFNHFFGSIPTKLANAPLLEVLDIRNNTLSGNVPPALKRLNEGFQFENNRALCGEGFVALKACDTSDALNPGRPEPFGPGVTGNPIREIPETANLQLRCNQTQCSKPSKSGQVSVVVGALVVAVALAAVGILTFTQYRRRKQKLGISFDIPDSRLSTDQAKGVDRRNGSPLISIEYSSGWDPLADGRSISGYGQEVFQSSRFNLDEVETATQYFSEMNLLGKSNYSATYRGILRDGSVVAIKSISKSSCKSEEAEFLKGLNILASLKHENLVRLRGFCCSRGRAECFLIYDFVPNGNLLRYLDVNDGDGHVLEWSARVSIVRGVAKGIAYLHGRKLNRSTLCHQNISAEKLLIDHRCNPLLSDSGLLNLLTNDIVFSEIKSSAAMGYLAPEYTTTGRSTEKSDIYAFGVLVFQVLSGKRKITSLVNLGAEACCFQDYIDPNLHGKFFEYETAKLARIAWLCTHECPIERPSMEAVVQELDLNMEVQLCFGERGKAFGSLKYMVVLNFFYGELHQICGGFGKHTSLVIRTELFPVLVGEALAALLAVDCMEQRGWSNIVLEGGSQEVIDCINYPSTFKHWRLERIINSITIALDKCQQLEKRS</sequence>
<keyword evidence="2" id="KW-0433">Leucine-rich repeat</keyword>
<dbReference type="Pfam" id="PF08263">
    <property type="entry name" value="LRRNT_2"/>
    <property type="match status" value="1"/>
</dbReference>
<keyword evidence="9" id="KW-0808">Transferase</keyword>
<evidence type="ECO:0000256" key="1">
    <source>
        <dbReference type="ARBA" id="ARBA00004370"/>
    </source>
</evidence>
<evidence type="ECO:0000259" key="8">
    <source>
        <dbReference type="PROSITE" id="PS50011"/>
    </source>
</evidence>
<evidence type="ECO:0000256" key="7">
    <source>
        <dbReference type="SAM" id="Phobius"/>
    </source>
</evidence>
<dbReference type="AlphaFoldDB" id="A0A7J7CDQ6"/>
<dbReference type="Pfam" id="PF07714">
    <property type="entry name" value="PK_Tyr_Ser-Thr"/>
    <property type="match status" value="1"/>
</dbReference>
<evidence type="ECO:0000313" key="10">
    <source>
        <dbReference type="Proteomes" id="UP000593562"/>
    </source>
</evidence>
<keyword evidence="9" id="KW-0675">Receptor</keyword>
<dbReference type="InterPro" id="IPR013210">
    <property type="entry name" value="LRR_N_plant-typ"/>
</dbReference>
<organism evidence="9 10">
    <name type="scientific">Tripterygium wilfordii</name>
    <name type="common">Thunder God vine</name>
    <dbReference type="NCBI Taxonomy" id="458696"/>
    <lineage>
        <taxon>Eukaryota</taxon>
        <taxon>Viridiplantae</taxon>
        <taxon>Streptophyta</taxon>
        <taxon>Embryophyta</taxon>
        <taxon>Tracheophyta</taxon>
        <taxon>Spermatophyta</taxon>
        <taxon>Magnoliopsida</taxon>
        <taxon>eudicotyledons</taxon>
        <taxon>Gunneridae</taxon>
        <taxon>Pentapetalae</taxon>
        <taxon>rosids</taxon>
        <taxon>fabids</taxon>
        <taxon>Celastrales</taxon>
        <taxon>Celastraceae</taxon>
        <taxon>Tripterygium</taxon>
    </lineage>
</organism>
<reference evidence="9 10" key="1">
    <citation type="journal article" date="2020" name="Nat. Commun.">
        <title>Genome of Tripterygium wilfordii and identification of cytochrome P450 involved in triptolide biosynthesis.</title>
        <authorList>
            <person name="Tu L."/>
            <person name="Su P."/>
            <person name="Zhang Z."/>
            <person name="Gao L."/>
            <person name="Wang J."/>
            <person name="Hu T."/>
            <person name="Zhou J."/>
            <person name="Zhang Y."/>
            <person name="Zhao Y."/>
            <person name="Liu Y."/>
            <person name="Song Y."/>
            <person name="Tong Y."/>
            <person name="Lu Y."/>
            <person name="Yang J."/>
            <person name="Xu C."/>
            <person name="Jia M."/>
            <person name="Peters R.J."/>
            <person name="Huang L."/>
            <person name="Gao W."/>
        </authorList>
    </citation>
    <scope>NUCLEOTIDE SEQUENCE [LARGE SCALE GENOMIC DNA]</scope>
    <source>
        <strain evidence="10">cv. XIE 37</strain>
        <tissue evidence="9">Leaf</tissue>
    </source>
</reference>
<dbReference type="GO" id="GO:0003676">
    <property type="term" value="F:nucleic acid binding"/>
    <property type="evidence" value="ECO:0007669"/>
    <property type="project" value="InterPro"/>
</dbReference>
<gene>
    <name evidence="9" type="ORF">HS088_TW18G00995</name>
</gene>
<dbReference type="PROSITE" id="PS50011">
    <property type="entry name" value="PROTEIN_KINASE_DOM"/>
    <property type="match status" value="1"/>
</dbReference>
<dbReference type="PANTHER" id="PTHR48007:SF65">
    <property type="entry name" value="OS01G0577600 PROTEIN"/>
    <property type="match status" value="1"/>
</dbReference>
<feature type="domain" description="Protein kinase" evidence="8">
    <location>
        <begin position="378"/>
        <end position="645"/>
    </location>
</feature>
<evidence type="ECO:0000256" key="2">
    <source>
        <dbReference type="ARBA" id="ARBA00022614"/>
    </source>
</evidence>
<accession>A0A7J7CDQ6</accession>
<keyword evidence="3 7" id="KW-0812">Transmembrane</keyword>
<dbReference type="EMBL" id="JAAARO010000018">
    <property type="protein sequence ID" value="KAF5732301.1"/>
    <property type="molecule type" value="Genomic_DNA"/>
</dbReference>
<dbReference type="InterPro" id="IPR001611">
    <property type="entry name" value="Leu-rich_rpt"/>
</dbReference>
<dbReference type="InterPro" id="IPR002156">
    <property type="entry name" value="RNaseH_domain"/>
</dbReference>
<dbReference type="InterPro" id="IPR001245">
    <property type="entry name" value="Ser-Thr/Tyr_kinase_cat_dom"/>
</dbReference>
<dbReference type="SUPFAM" id="SSF56112">
    <property type="entry name" value="Protein kinase-like (PK-like)"/>
    <property type="match status" value="1"/>
</dbReference>
<keyword evidence="9" id="KW-0418">Kinase</keyword>
<dbReference type="InterPro" id="IPR046959">
    <property type="entry name" value="PRK1-6/SRF4-like"/>
</dbReference>
<comment type="caution">
    <text evidence="9">The sequence shown here is derived from an EMBL/GenBank/DDBJ whole genome shotgun (WGS) entry which is preliminary data.</text>
</comment>
<dbReference type="SUPFAM" id="SSF52058">
    <property type="entry name" value="L domain-like"/>
    <property type="match status" value="1"/>
</dbReference>
<keyword evidence="10" id="KW-1185">Reference proteome</keyword>
<evidence type="ECO:0000256" key="5">
    <source>
        <dbReference type="ARBA" id="ARBA00022989"/>
    </source>
</evidence>
<dbReference type="GO" id="GO:0004672">
    <property type="term" value="F:protein kinase activity"/>
    <property type="evidence" value="ECO:0007669"/>
    <property type="project" value="InterPro"/>
</dbReference>
<keyword evidence="5 7" id="KW-1133">Transmembrane helix</keyword>
<dbReference type="InParanoid" id="A0A7J7CDQ6"/>
<dbReference type="GO" id="GO:0004523">
    <property type="term" value="F:RNA-DNA hybrid ribonuclease activity"/>
    <property type="evidence" value="ECO:0007669"/>
    <property type="project" value="InterPro"/>
</dbReference>
<feature type="transmembrane region" description="Helical" evidence="7">
    <location>
        <begin position="277"/>
        <end position="298"/>
    </location>
</feature>
<keyword evidence="6 7" id="KW-0472">Membrane</keyword>
<dbReference type="FunFam" id="3.80.10.10:FF:000485">
    <property type="entry name" value="Protein NSP-INTERACTING KINASE 2"/>
    <property type="match status" value="1"/>
</dbReference>
<dbReference type="Proteomes" id="UP000593562">
    <property type="component" value="Unassembled WGS sequence"/>
</dbReference>